<dbReference type="Proteomes" id="UP000032142">
    <property type="component" value="Unassembled WGS sequence"/>
</dbReference>
<dbReference type="AlphaFoldDB" id="A0A0B0NV36"/>
<dbReference type="EMBL" id="KN410384">
    <property type="protein sequence ID" value="KHG18343.1"/>
    <property type="molecule type" value="Genomic_DNA"/>
</dbReference>
<protein>
    <submittedName>
        <fullName evidence="2">HGPRTase-like protein 2</fullName>
    </submittedName>
</protein>
<organism evidence="2 3">
    <name type="scientific">Gossypium arboreum</name>
    <name type="common">Tree cotton</name>
    <name type="synonym">Gossypium nanking</name>
    <dbReference type="NCBI Taxonomy" id="29729"/>
    <lineage>
        <taxon>Eukaryota</taxon>
        <taxon>Viridiplantae</taxon>
        <taxon>Streptophyta</taxon>
        <taxon>Embryophyta</taxon>
        <taxon>Tracheophyta</taxon>
        <taxon>Spermatophyta</taxon>
        <taxon>Magnoliopsida</taxon>
        <taxon>eudicotyledons</taxon>
        <taxon>Gunneridae</taxon>
        <taxon>Pentapetalae</taxon>
        <taxon>rosids</taxon>
        <taxon>malvids</taxon>
        <taxon>Malvales</taxon>
        <taxon>Malvaceae</taxon>
        <taxon>Malvoideae</taxon>
        <taxon>Gossypium</taxon>
    </lineage>
</organism>
<keyword evidence="3" id="KW-1185">Reference proteome</keyword>
<gene>
    <name evidence="2" type="ORF">F383_02672</name>
</gene>
<sequence length="65" mass="7314">MGERTKSTRPGIPHTGSPHGRVNLVESKHDSHGYNTHPFHSNRLEHGLKILIQDKLLFRGGIDHV</sequence>
<proteinExistence type="predicted"/>
<feature type="region of interest" description="Disordered" evidence="1">
    <location>
        <begin position="1"/>
        <end position="40"/>
    </location>
</feature>
<reference evidence="3" key="1">
    <citation type="submission" date="2014-09" db="EMBL/GenBank/DDBJ databases">
        <authorList>
            <person name="Mudge J."/>
            <person name="Ramaraj T."/>
            <person name="Lindquist I.E."/>
            <person name="Bharti A.K."/>
            <person name="Sundararajan A."/>
            <person name="Cameron C.T."/>
            <person name="Woodward J.E."/>
            <person name="May G.D."/>
            <person name="Brubaker C."/>
            <person name="Broadhvest J."/>
            <person name="Wilkins T.A."/>
        </authorList>
    </citation>
    <scope>NUCLEOTIDE SEQUENCE</scope>
    <source>
        <strain evidence="3">cv. AKA8401</strain>
    </source>
</reference>
<evidence type="ECO:0000313" key="3">
    <source>
        <dbReference type="Proteomes" id="UP000032142"/>
    </source>
</evidence>
<evidence type="ECO:0000313" key="2">
    <source>
        <dbReference type="EMBL" id="KHG18343.1"/>
    </source>
</evidence>
<evidence type="ECO:0000256" key="1">
    <source>
        <dbReference type="SAM" id="MobiDB-lite"/>
    </source>
</evidence>
<accession>A0A0B0NV36</accession>
<name>A0A0B0NV36_GOSAR</name>